<keyword evidence="3" id="KW-1185">Reference proteome</keyword>
<keyword evidence="1" id="KW-0472">Membrane</keyword>
<proteinExistence type="predicted"/>
<evidence type="ECO:0000256" key="1">
    <source>
        <dbReference type="SAM" id="Phobius"/>
    </source>
</evidence>
<dbReference type="AlphaFoldDB" id="A0A5N6JIM5"/>
<evidence type="ECO:0000313" key="2">
    <source>
        <dbReference type="EMBL" id="KAB8278742.1"/>
    </source>
</evidence>
<accession>A0A5N6JIM5</accession>
<keyword evidence="1" id="KW-1133">Transmembrane helix</keyword>
<organism evidence="2 3">
    <name type="scientific">Aspergillus minisclerotigenes</name>
    <dbReference type="NCBI Taxonomy" id="656917"/>
    <lineage>
        <taxon>Eukaryota</taxon>
        <taxon>Fungi</taxon>
        <taxon>Dikarya</taxon>
        <taxon>Ascomycota</taxon>
        <taxon>Pezizomycotina</taxon>
        <taxon>Eurotiomycetes</taxon>
        <taxon>Eurotiomycetidae</taxon>
        <taxon>Eurotiales</taxon>
        <taxon>Aspergillaceae</taxon>
        <taxon>Aspergillus</taxon>
        <taxon>Aspergillus subgen. Circumdati</taxon>
    </lineage>
</organism>
<sequence>MGPFPSRVHCLSVCQEPLDCYNHAEWGVLYNSSARADFIWQEPPNFSVMAVAWRPGSHLPAPIATPFLDGAALSAPSPLHCLQPSGSTGLMIVGHVLDIMNPCNIATWGIPRCQWSRGYKARLLTSLFASLAMLSINILHSYLFKQQSFISSLTVA</sequence>
<dbReference type="Proteomes" id="UP000326289">
    <property type="component" value="Unassembled WGS sequence"/>
</dbReference>
<dbReference type="EMBL" id="ML732767">
    <property type="protein sequence ID" value="KAB8278742.1"/>
    <property type="molecule type" value="Genomic_DNA"/>
</dbReference>
<gene>
    <name evidence="2" type="ORF">BDV30DRAFT_203568</name>
</gene>
<name>A0A5N6JIM5_9EURO</name>
<keyword evidence="1" id="KW-0812">Transmembrane</keyword>
<evidence type="ECO:0000313" key="3">
    <source>
        <dbReference type="Proteomes" id="UP000326289"/>
    </source>
</evidence>
<feature type="transmembrane region" description="Helical" evidence="1">
    <location>
        <begin position="123"/>
        <end position="143"/>
    </location>
</feature>
<protein>
    <submittedName>
        <fullName evidence="2">Uncharacterized protein</fullName>
    </submittedName>
</protein>
<reference evidence="2 3" key="1">
    <citation type="submission" date="2019-04" db="EMBL/GenBank/DDBJ databases">
        <title>Fungal friends and foes A comparative genomics study of 23 Aspergillus species from section Flavi.</title>
        <authorList>
            <consortium name="DOE Joint Genome Institute"/>
            <person name="Kjaerbolling I."/>
            <person name="Vesth T.C."/>
            <person name="Frisvad J.C."/>
            <person name="Nybo J.L."/>
            <person name="Theobald S."/>
            <person name="Kildgaard S."/>
            <person name="Petersen T.I."/>
            <person name="Kuo A."/>
            <person name="Sato A."/>
            <person name="Lyhne E.K."/>
            <person name="Kogle M.E."/>
            <person name="Wiebenga A."/>
            <person name="Kun R.S."/>
            <person name="Lubbers R.J."/>
            <person name="Makela M.R."/>
            <person name="Barry K."/>
            <person name="Chovatia M."/>
            <person name="Clum A."/>
            <person name="Daum C."/>
            <person name="Haridas S."/>
            <person name="He G."/>
            <person name="LaButti K."/>
            <person name="Lipzen A."/>
            <person name="Mondo S."/>
            <person name="Pangilinan J."/>
            <person name="Riley R."/>
            <person name="Salamov A."/>
            <person name="Simmons B.A."/>
            <person name="Magnuson J.K."/>
            <person name="Henrissat B."/>
            <person name="Mortensen U.H."/>
            <person name="Larsen T.O."/>
            <person name="De vries R.P."/>
            <person name="Grigoriev I.V."/>
            <person name="Machida M."/>
            <person name="Baker S.E."/>
            <person name="Andersen M.R."/>
        </authorList>
    </citation>
    <scope>NUCLEOTIDE SEQUENCE [LARGE SCALE GENOMIC DNA]</scope>
    <source>
        <strain evidence="2 3">CBS 117635</strain>
    </source>
</reference>